<accession>A0A8S1RCQ1</accession>
<dbReference type="Proteomes" id="UP000692954">
    <property type="component" value="Unassembled WGS sequence"/>
</dbReference>
<dbReference type="EMBL" id="CAJJDN010000164">
    <property type="protein sequence ID" value="CAD8126076.1"/>
    <property type="molecule type" value="Genomic_DNA"/>
</dbReference>
<evidence type="ECO:0000313" key="2">
    <source>
        <dbReference type="Proteomes" id="UP000692954"/>
    </source>
</evidence>
<dbReference type="PROSITE" id="PS51257">
    <property type="entry name" value="PROKAR_LIPOPROTEIN"/>
    <property type="match status" value="1"/>
</dbReference>
<sequence length="299" mass="35472">MIHLLNKIKFWIIQQENIMNQIILISIIISFSQACQRKQLRCEDLNDQISCESVSLNVVNCQWNQERNQCKLMNANCNYYDNQDLCERQNECGWIEMSCQKKLMKLIGITCEDIISYTQCIGMKEYYFACTWEHNKCVSISKCNQINDFMQCRNSRLKDRCQLVINGEPSYMEKQYFYLGDLFDEYECRAKDCKYNQFNTCANFVNGRRCFQYFGECTQCSYFTTYQSCLETNQCTWENDICRNILCSDFKGKKLCQSKPFCLFNDANLQCETRIDNQLYCYAYDIPSDPIKSKIKVEI</sequence>
<gene>
    <name evidence="1" type="ORF">PSON_ATCC_30995.1.T1640098</name>
</gene>
<proteinExistence type="predicted"/>
<comment type="caution">
    <text evidence="1">The sequence shown here is derived from an EMBL/GenBank/DDBJ whole genome shotgun (WGS) entry which is preliminary data.</text>
</comment>
<protein>
    <submittedName>
        <fullName evidence="1">Uncharacterized protein</fullName>
    </submittedName>
</protein>
<dbReference type="AlphaFoldDB" id="A0A8S1RCQ1"/>
<organism evidence="1 2">
    <name type="scientific">Paramecium sonneborni</name>
    <dbReference type="NCBI Taxonomy" id="65129"/>
    <lineage>
        <taxon>Eukaryota</taxon>
        <taxon>Sar</taxon>
        <taxon>Alveolata</taxon>
        <taxon>Ciliophora</taxon>
        <taxon>Intramacronucleata</taxon>
        <taxon>Oligohymenophorea</taxon>
        <taxon>Peniculida</taxon>
        <taxon>Parameciidae</taxon>
        <taxon>Paramecium</taxon>
    </lineage>
</organism>
<keyword evidence="2" id="KW-1185">Reference proteome</keyword>
<evidence type="ECO:0000313" key="1">
    <source>
        <dbReference type="EMBL" id="CAD8126076.1"/>
    </source>
</evidence>
<name>A0A8S1RCQ1_9CILI</name>
<reference evidence="1" key="1">
    <citation type="submission" date="2021-01" db="EMBL/GenBank/DDBJ databases">
        <authorList>
            <consortium name="Genoscope - CEA"/>
            <person name="William W."/>
        </authorList>
    </citation>
    <scope>NUCLEOTIDE SEQUENCE</scope>
</reference>
<dbReference type="OrthoDB" id="284590at2759"/>